<dbReference type="PANTHER" id="PTHR33103:SF19">
    <property type="entry name" value="OS09G0544700 PROTEIN"/>
    <property type="match status" value="1"/>
</dbReference>
<accession>A0AAP0QD20</accession>
<proteinExistence type="predicted"/>
<sequence length="103" mass="11176">MLCPTGKGRMTEVLHYVAPEAANTRALVEGGFVKGVVTYLVMDNLKVMPMSTISTITLLNNDNVKDIGALEKKIVYVGMNEGLDLLQASLECKGTLTSVFLRN</sequence>
<reference evidence="1 2" key="1">
    <citation type="submission" date="2024-05" db="EMBL/GenBank/DDBJ databases">
        <title>Haplotype-resolved chromosome-level genome assembly of Huyou (Citrus changshanensis).</title>
        <authorList>
            <person name="Miao C."/>
            <person name="Chen W."/>
            <person name="Wu Y."/>
            <person name="Wang L."/>
            <person name="Zhao S."/>
            <person name="Grierson D."/>
            <person name="Xu C."/>
            <person name="Chen K."/>
        </authorList>
    </citation>
    <scope>NUCLEOTIDE SEQUENCE [LARGE SCALE GENOMIC DNA]</scope>
    <source>
        <strain evidence="1">01-14</strain>
        <tissue evidence="1">Leaf</tissue>
    </source>
</reference>
<dbReference type="InterPro" id="IPR007750">
    <property type="entry name" value="DUF674"/>
</dbReference>
<dbReference type="AlphaFoldDB" id="A0AAP0QD20"/>
<keyword evidence="2" id="KW-1185">Reference proteome</keyword>
<organism evidence="1 2">
    <name type="scientific">Citrus x changshan-huyou</name>
    <dbReference type="NCBI Taxonomy" id="2935761"/>
    <lineage>
        <taxon>Eukaryota</taxon>
        <taxon>Viridiplantae</taxon>
        <taxon>Streptophyta</taxon>
        <taxon>Embryophyta</taxon>
        <taxon>Tracheophyta</taxon>
        <taxon>Spermatophyta</taxon>
        <taxon>Magnoliopsida</taxon>
        <taxon>eudicotyledons</taxon>
        <taxon>Gunneridae</taxon>
        <taxon>Pentapetalae</taxon>
        <taxon>rosids</taxon>
        <taxon>malvids</taxon>
        <taxon>Sapindales</taxon>
        <taxon>Rutaceae</taxon>
        <taxon>Aurantioideae</taxon>
        <taxon>Citrus</taxon>
    </lineage>
</organism>
<gene>
    <name evidence="1" type="ORF">WN944_018306</name>
</gene>
<protein>
    <submittedName>
        <fullName evidence="1">Uncharacterized protein</fullName>
    </submittedName>
</protein>
<comment type="caution">
    <text evidence="1">The sequence shown here is derived from an EMBL/GenBank/DDBJ whole genome shotgun (WGS) entry which is preliminary data.</text>
</comment>
<evidence type="ECO:0000313" key="2">
    <source>
        <dbReference type="Proteomes" id="UP001428341"/>
    </source>
</evidence>
<name>A0AAP0QD20_9ROSI</name>
<dbReference type="Pfam" id="PF05056">
    <property type="entry name" value="DUF674"/>
    <property type="match status" value="1"/>
</dbReference>
<evidence type="ECO:0000313" key="1">
    <source>
        <dbReference type="EMBL" id="KAK9186917.1"/>
    </source>
</evidence>
<dbReference type="EMBL" id="JBCGBO010000007">
    <property type="protein sequence ID" value="KAK9186917.1"/>
    <property type="molecule type" value="Genomic_DNA"/>
</dbReference>
<dbReference type="PANTHER" id="PTHR33103">
    <property type="entry name" value="OS01G0153900 PROTEIN"/>
    <property type="match status" value="1"/>
</dbReference>
<dbReference type="Proteomes" id="UP001428341">
    <property type="component" value="Unassembled WGS sequence"/>
</dbReference>